<comment type="caution">
    <text evidence="10">Lacks conserved residue(s) required for the propagation of feature annotation.</text>
</comment>
<dbReference type="Gene3D" id="3.40.50.2000">
    <property type="entry name" value="Glycogen Phosphorylase B"/>
    <property type="match status" value="2"/>
</dbReference>
<keyword evidence="3 10" id="KW-0328">Glycosyltransferase</keyword>
<evidence type="ECO:0000256" key="8">
    <source>
        <dbReference type="ARBA" id="ARBA00023306"/>
    </source>
</evidence>
<evidence type="ECO:0000313" key="13">
    <source>
        <dbReference type="EMBL" id="OFE11140.1"/>
    </source>
</evidence>
<dbReference type="SUPFAM" id="SSF53756">
    <property type="entry name" value="UDP-Glycosyltransferase/glycogen phosphorylase"/>
    <property type="match status" value="1"/>
</dbReference>
<dbReference type="Pfam" id="PF03033">
    <property type="entry name" value="Glyco_transf_28"/>
    <property type="match status" value="1"/>
</dbReference>
<feature type="binding site" evidence="10">
    <location>
        <position position="125"/>
    </location>
    <ligand>
        <name>UDP-N-acetyl-alpha-D-glucosamine</name>
        <dbReference type="ChEBI" id="CHEBI:57705"/>
    </ligand>
</feature>
<evidence type="ECO:0000256" key="5">
    <source>
        <dbReference type="ARBA" id="ARBA00022960"/>
    </source>
</evidence>
<dbReference type="HAMAP" id="MF_00033">
    <property type="entry name" value="MurG"/>
    <property type="match status" value="1"/>
</dbReference>
<feature type="binding site" evidence="10">
    <location>
        <position position="251"/>
    </location>
    <ligand>
        <name>UDP-N-acetyl-alpha-D-glucosamine</name>
        <dbReference type="ChEBI" id="CHEBI:57705"/>
    </ligand>
</feature>
<dbReference type="GO" id="GO:0008360">
    <property type="term" value="P:regulation of cell shape"/>
    <property type="evidence" value="ECO:0007669"/>
    <property type="project" value="UniProtKB-KW"/>
</dbReference>
<keyword evidence="2 10" id="KW-0132">Cell division</keyword>
<keyword evidence="5 10" id="KW-0133">Cell shape</keyword>
<dbReference type="OrthoDB" id="9808936at2"/>
<keyword evidence="6 10" id="KW-0573">Peptidoglycan synthesis</keyword>
<reference evidence="14" key="1">
    <citation type="submission" date="2016-07" db="EMBL/GenBank/DDBJ databases">
        <authorList>
            <person name="Florea S."/>
            <person name="Webb J.S."/>
            <person name="Jaromczyk J."/>
            <person name="Schardl C.L."/>
        </authorList>
    </citation>
    <scope>NUCLEOTIDE SEQUENCE [LARGE SCALE GENOMIC DNA]</scope>
    <source>
        <strain evidence="14">KCTC 42131</strain>
    </source>
</reference>
<evidence type="ECO:0000256" key="10">
    <source>
        <dbReference type="HAMAP-Rule" id="MF_00033"/>
    </source>
</evidence>
<comment type="similarity">
    <text evidence="10">Belongs to the glycosyltransferase 28 family. MurG subfamily.</text>
</comment>
<dbReference type="EC" id="2.4.1.227" evidence="10"/>
<dbReference type="Proteomes" id="UP000175669">
    <property type="component" value="Unassembled WGS sequence"/>
</dbReference>
<evidence type="ECO:0000256" key="9">
    <source>
        <dbReference type="ARBA" id="ARBA00023316"/>
    </source>
</evidence>
<evidence type="ECO:0000259" key="11">
    <source>
        <dbReference type="Pfam" id="PF03033"/>
    </source>
</evidence>
<evidence type="ECO:0000256" key="7">
    <source>
        <dbReference type="ARBA" id="ARBA00023136"/>
    </source>
</evidence>
<feature type="binding site" evidence="10">
    <location>
        <position position="164"/>
    </location>
    <ligand>
        <name>UDP-N-acetyl-alpha-D-glucosamine</name>
        <dbReference type="ChEBI" id="CHEBI:57705"/>
    </ligand>
</feature>
<dbReference type="GO" id="GO:0051301">
    <property type="term" value="P:cell division"/>
    <property type="evidence" value="ECO:0007669"/>
    <property type="project" value="UniProtKB-KW"/>
</dbReference>
<keyword evidence="1 10" id="KW-1003">Cell membrane</keyword>
<dbReference type="InterPro" id="IPR004276">
    <property type="entry name" value="GlycoTrans_28_N"/>
</dbReference>
<dbReference type="NCBIfam" id="TIGR01133">
    <property type="entry name" value="murG"/>
    <property type="match status" value="1"/>
</dbReference>
<protein>
    <recommendedName>
        <fullName evidence="10">UDP-N-acetylglucosamine--N-acetylmuramyl-(pentapeptide) pyrophosphoryl-undecaprenol N-acetylglucosamine transferase</fullName>
        <ecNumber evidence="10">2.4.1.227</ecNumber>
    </recommendedName>
    <alternativeName>
        <fullName evidence="10">Undecaprenyl-PP-MurNAc-pentapeptide-UDPGlcNAc GlcNAc transferase</fullName>
    </alternativeName>
</protein>
<dbReference type="GO" id="GO:0050511">
    <property type="term" value="F:undecaprenyldiphospho-muramoylpentapeptide beta-N-acetylglucosaminyltransferase activity"/>
    <property type="evidence" value="ECO:0007669"/>
    <property type="project" value="UniProtKB-UniRule"/>
</dbReference>
<evidence type="ECO:0000256" key="4">
    <source>
        <dbReference type="ARBA" id="ARBA00022679"/>
    </source>
</evidence>
<evidence type="ECO:0000313" key="14">
    <source>
        <dbReference type="Proteomes" id="UP000175669"/>
    </source>
</evidence>
<comment type="function">
    <text evidence="10">Cell wall formation. Catalyzes the transfer of a GlcNAc subunit on undecaprenyl-pyrophosphoryl-MurNAc-pentapeptide (lipid intermediate I) to form undecaprenyl-pyrophosphoryl-MurNAc-(pentapeptide)GlcNAc (lipid intermediate II).</text>
</comment>
<dbReference type="RefSeq" id="WP_070119076.1">
    <property type="nucleotide sequence ID" value="NZ_CAXATG010000006.1"/>
</dbReference>
<comment type="subcellular location">
    <subcellularLocation>
        <location evidence="10">Cell membrane</location>
        <topology evidence="10">Peripheral membrane protein</topology>
        <orientation evidence="10">Cytoplasmic side</orientation>
    </subcellularLocation>
</comment>
<sequence length="365" mass="39312">MSQRTVLIMAAGTGGHIFPALSIARVLQAHNIQVEWLGTPVGMENEVLKDTGIKLNRLRVNGLRGKGKLALLKAPFMLIASVWQSLRLLQTLRPCCVLGMGGYVTGPGGVAAWLLRRPLLIHEQNSVAGLSNRLLKPLAARVMEAFPGTFPAGPRVIHTGNPVRADIGTTKKADDEQGLVRPMHLLVLGGSLGAAAINELVPQVVPHLTQGRGIAVWHQTGRNKHESTQHAYQQCSAATHENTQARVEPFIDDMAAAYAWADVVLCRAGASTVAELTAAGLPSILVPYPHAVDDHQTVNARWLVDAGAAVLLPQSDFNSDSLRRELEEFMLESNRLSAMAQRASELAVPDAAERISELCMEVCRG</sequence>
<comment type="catalytic activity">
    <reaction evidence="10">
        <text>di-trans,octa-cis-undecaprenyl diphospho-N-acetyl-alpha-D-muramoyl-L-alanyl-D-glutamyl-meso-2,6-diaminopimeloyl-D-alanyl-D-alanine + UDP-N-acetyl-alpha-D-glucosamine = di-trans,octa-cis-undecaprenyl diphospho-[N-acetyl-alpha-D-glucosaminyl-(1-&gt;4)]-N-acetyl-alpha-D-muramoyl-L-alanyl-D-glutamyl-meso-2,6-diaminopimeloyl-D-alanyl-D-alanine + UDP + H(+)</text>
        <dbReference type="Rhea" id="RHEA:31227"/>
        <dbReference type="ChEBI" id="CHEBI:15378"/>
        <dbReference type="ChEBI" id="CHEBI:57705"/>
        <dbReference type="ChEBI" id="CHEBI:58223"/>
        <dbReference type="ChEBI" id="CHEBI:61387"/>
        <dbReference type="ChEBI" id="CHEBI:61388"/>
        <dbReference type="EC" id="2.4.1.227"/>
    </reaction>
</comment>
<keyword evidence="7 10" id="KW-0472">Membrane</keyword>
<evidence type="ECO:0000256" key="1">
    <source>
        <dbReference type="ARBA" id="ARBA00022475"/>
    </source>
</evidence>
<feature type="binding site" evidence="10">
    <location>
        <position position="296"/>
    </location>
    <ligand>
        <name>UDP-N-acetyl-alpha-D-glucosamine</name>
        <dbReference type="ChEBI" id="CHEBI:57705"/>
    </ligand>
</feature>
<feature type="domain" description="Glycosyltransferase family 28 N-terminal" evidence="11">
    <location>
        <begin position="6"/>
        <end position="143"/>
    </location>
</feature>
<dbReference type="Pfam" id="PF04101">
    <property type="entry name" value="Glyco_tran_28_C"/>
    <property type="match status" value="1"/>
</dbReference>
<dbReference type="EMBL" id="MASR01000003">
    <property type="protein sequence ID" value="OFE11140.1"/>
    <property type="molecule type" value="Genomic_DNA"/>
</dbReference>
<accession>A0A1E8CFA2</accession>
<comment type="pathway">
    <text evidence="10">Cell wall biogenesis; peptidoglycan biosynthesis.</text>
</comment>
<organism evidence="13 14">
    <name type="scientific">Pseudohongiella acticola</name>
    <dbReference type="NCBI Taxonomy" id="1524254"/>
    <lineage>
        <taxon>Bacteria</taxon>
        <taxon>Pseudomonadati</taxon>
        <taxon>Pseudomonadota</taxon>
        <taxon>Gammaproteobacteria</taxon>
        <taxon>Pseudomonadales</taxon>
        <taxon>Pseudohongiellaceae</taxon>
        <taxon>Pseudohongiella</taxon>
    </lineage>
</organism>
<feature type="binding site" evidence="10">
    <location>
        <position position="191"/>
    </location>
    <ligand>
        <name>UDP-N-acetyl-alpha-D-glucosamine</name>
        <dbReference type="ChEBI" id="CHEBI:57705"/>
    </ligand>
</feature>
<dbReference type="CDD" id="cd03785">
    <property type="entry name" value="GT28_MurG"/>
    <property type="match status" value="1"/>
</dbReference>
<keyword evidence="14" id="KW-1185">Reference proteome</keyword>
<comment type="caution">
    <text evidence="13">The sequence shown here is derived from an EMBL/GenBank/DDBJ whole genome shotgun (WGS) entry which is preliminary data.</text>
</comment>
<dbReference type="STRING" id="1524254.PHACT_14925"/>
<keyword evidence="9 10" id="KW-0961">Cell wall biogenesis/degradation</keyword>
<dbReference type="GO" id="GO:0005975">
    <property type="term" value="P:carbohydrate metabolic process"/>
    <property type="evidence" value="ECO:0007669"/>
    <property type="project" value="InterPro"/>
</dbReference>
<dbReference type="GO" id="GO:0009252">
    <property type="term" value="P:peptidoglycan biosynthetic process"/>
    <property type="evidence" value="ECO:0007669"/>
    <property type="project" value="UniProtKB-UniRule"/>
</dbReference>
<dbReference type="InterPro" id="IPR006009">
    <property type="entry name" value="GlcNAc_MurG"/>
</dbReference>
<dbReference type="AlphaFoldDB" id="A0A1E8CFA2"/>
<dbReference type="UniPathway" id="UPA00219"/>
<gene>
    <name evidence="10" type="primary">murG</name>
    <name evidence="13" type="ORF">PHACT_14925</name>
</gene>
<name>A0A1E8CFA2_9GAMM</name>
<evidence type="ECO:0000256" key="3">
    <source>
        <dbReference type="ARBA" id="ARBA00022676"/>
    </source>
</evidence>
<dbReference type="GO" id="GO:0005886">
    <property type="term" value="C:plasma membrane"/>
    <property type="evidence" value="ECO:0007669"/>
    <property type="project" value="UniProtKB-SubCell"/>
</dbReference>
<evidence type="ECO:0000256" key="2">
    <source>
        <dbReference type="ARBA" id="ARBA00022618"/>
    </source>
</evidence>
<feature type="domain" description="Glycosyl transferase family 28 C-terminal" evidence="12">
    <location>
        <begin position="185"/>
        <end position="355"/>
    </location>
</feature>
<keyword evidence="8 10" id="KW-0131">Cell cycle</keyword>
<dbReference type="PANTHER" id="PTHR21015:SF22">
    <property type="entry name" value="GLYCOSYLTRANSFERASE"/>
    <property type="match status" value="1"/>
</dbReference>
<proteinExistence type="inferred from homology"/>
<dbReference type="PANTHER" id="PTHR21015">
    <property type="entry name" value="UDP-N-ACETYLGLUCOSAMINE--N-ACETYLMURAMYL-(PENTAPEPTIDE) PYROPHOSPHORYL-UNDECAPRENOL N-ACETYLGLUCOSAMINE TRANSFERASE 1"/>
    <property type="match status" value="1"/>
</dbReference>
<dbReference type="GO" id="GO:0071555">
    <property type="term" value="P:cell wall organization"/>
    <property type="evidence" value="ECO:0007669"/>
    <property type="project" value="UniProtKB-KW"/>
</dbReference>
<dbReference type="GO" id="GO:0051991">
    <property type="term" value="F:UDP-N-acetyl-D-glucosamine:N-acetylmuramoyl-L-alanyl-D-glutamyl-meso-2,6-diaminopimelyl-D-alanyl-D-alanine-diphosphoundecaprenol 4-beta-N-acetylglucosaminlytransferase activity"/>
    <property type="evidence" value="ECO:0007669"/>
    <property type="project" value="RHEA"/>
</dbReference>
<evidence type="ECO:0000256" key="6">
    <source>
        <dbReference type="ARBA" id="ARBA00022984"/>
    </source>
</evidence>
<dbReference type="InterPro" id="IPR007235">
    <property type="entry name" value="Glyco_trans_28_C"/>
</dbReference>
<feature type="binding site" evidence="10">
    <location>
        <begin position="13"/>
        <end position="15"/>
    </location>
    <ligand>
        <name>UDP-N-acetyl-alpha-D-glucosamine</name>
        <dbReference type="ChEBI" id="CHEBI:57705"/>
    </ligand>
</feature>
<evidence type="ECO:0000259" key="12">
    <source>
        <dbReference type="Pfam" id="PF04101"/>
    </source>
</evidence>
<keyword evidence="4 10" id="KW-0808">Transferase</keyword>